<feature type="compositionally biased region" description="Low complexity" evidence="1">
    <location>
        <begin position="383"/>
        <end position="420"/>
    </location>
</feature>
<evidence type="ECO:0008006" key="5">
    <source>
        <dbReference type="Google" id="ProtNLM"/>
    </source>
</evidence>
<evidence type="ECO:0000313" key="4">
    <source>
        <dbReference type="Proteomes" id="UP000355283"/>
    </source>
</evidence>
<feature type="chain" id="PRO_5020039885" description="MICOS complex subunit MIC10" evidence="2">
    <location>
        <begin position="23"/>
        <end position="541"/>
    </location>
</feature>
<dbReference type="OrthoDB" id="195773at2759"/>
<name>A0A4D9D725_9STRA</name>
<feature type="region of interest" description="Disordered" evidence="1">
    <location>
        <begin position="306"/>
        <end position="541"/>
    </location>
</feature>
<evidence type="ECO:0000256" key="2">
    <source>
        <dbReference type="SAM" id="SignalP"/>
    </source>
</evidence>
<feature type="signal peptide" evidence="2">
    <location>
        <begin position="1"/>
        <end position="22"/>
    </location>
</feature>
<accession>A0A4D9D725</accession>
<evidence type="ECO:0000256" key="1">
    <source>
        <dbReference type="SAM" id="MobiDB-lite"/>
    </source>
</evidence>
<dbReference type="Proteomes" id="UP000355283">
    <property type="component" value="Unassembled WGS sequence"/>
</dbReference>
<organism evidence="3 4">
    <name type="scientific">Nannochloropsis salina CCMP1776</name>
    <dbReference type="NCBI Taxonomy" id="1027361"/>
    <lineage>
        <taxon>Eukaryota</taxon>
        <taxon>Sar</taxon>
        <taxon>Stramenopiles</taxon>
        <taxon>Ochrophyta</taxon>
        <taxon>Eustigmatophyceae</taxon>
        <taxon>Eustigmatales</taxon>
        <taxon>Monodopsidaceae</taxon>
        <taxon>Microchloropsis</taxon>
        <taxon>Microchloropsis salina</taxon>
    </lineage>
</organism>
<proteinExistence type="predicted"/>
<keyword evidence="4" id="KW-1185">Reference proteome</keyword>
<feature type="compositionally biased region" description="Pro residues" evidence="1">
    <location>
        <begin position="472"/>
        <end position="483"/>
    </location>
</feature>
<protein>
    <recommendedName>
        <fullName evidence="5">MICOS complex subunit MIC10</fullName>
    </recommendedName>
</protein>
<feature type="compositionally biased region" description="Basic and acidic residues" evidence="1">
    <location>
        <begin position="313"/>
        <end position="324"/>
    </location>
</feature>
<sequence>MHVGSLLAWLTLLCCCYSCRLAYVTSPLTRGRGHGQRTVTITPQRPVPFLLQPQTNYPCATLSARRSSFPVFSSFSSFFAERAGVNATTSGDNLAYELRLLELESRLLKLEGITGRTASSGGGGASGGKKRGGNVQGATGTGSSAFNHILPDGEQLLLGCTFAGAVLGLFVGRALFNRQMYLGSVGGAVLGVHFFNKEGNFGACIRALGKLVLYACDRLAYAWSELKFNWKAWRVYERSFKKLESLDKEMQVSKKIKAWDQQYQVSTNLNGWWRKFQTSAKGLEESLKEQAVYWQRTQRLRDEQRQAQMIHQEIQRQQERERVRQNGGGVSGGAFQSTSVETEAPASLRRESEQGEGARGRGRGDGVPLTAQGPRPGAGGGWSAPRAQASALAPASGPQPASHPSHPGTSPPFHFSSTSSRQGLDTPGAVGGPGGRPPPSSSPRLAFEFNRFVKSLGGATSGISRSSNPAASPVPSPSSPASPPSLTVNSIEGLEGRVWSMDAGAPPPHVDEREPFNLSSPSLGSGGVEKKGWEGGSEVNM</sequence>
<comment type="caution">
    <text evidence="3">The sequence shown here is derived from an EMBL/GenBank/DDBJ whole genome shotgun (WGS) entry which is preliminary data.</text>
</comment>
<gene>
    <name evidence="3" type="ORF">NSK_002385</name>
</gene>
<reference evidence="3 4" key="1">
    <citation type="submission" date="2019-01" db="EMBL/GenBank/DDBJ databases">
        <title>Nuclear Genome Assembly of the Microalgal Biofuel strain Nannochloropsis salina CCMP1776.</title>
        <authorList>
            <person name="Hovde B."/>
        </authorList>
    </citation>
    <scope>NUCLEOTIDE SEQUENCE [LARGE SCALE GENOMIC DNA]</scope>
    <source>
        <strain evidence="3 4">CCMP1776</strain>
    </source>
</reference>
<feature type="region of interest" description="Disordered" evidence="1">
    <location>
        <begin position="118"/>
        <end position="138"/>
    </location>
</feature>
<keyword evidence="2" id="KW-0732">Signal</keyword>
<dbReference type="EMBL" id="SDOX01000009">
    <property type="protein sequence ID" value="TFJ86177.1"/>
    <property type="molecule type" value="Genomic_DNA"/>
</dbReference>
<feature type="compositionally biased region" description="Basic and acidic residues" evidence="1">
    <location>
        <begin position="348"/>
        <end position="364"/>
    </location>
</feature>
<evidence type="ECO:0000313" key="3">
    <source>
        <dbReference type="EMBL" id="TFJ86177.1"/>
    </source>
</evidence>
<dbReference type="AlphaFoldDB" id="A0A4D9D725"/>